<accession>A0ABW1TY37</accession>
<keyword evidence="3" id="KW-1185">Reference proteome</keyword>
<evidence type="ECO:0000313" key="2">
    <source>
        <dbReference type="EMBL" id="MFC6281788.1"/>
    </source>
</evidence>
<dbReference type="Proteomes" id="UP001596270">
    <property type="component" value="Unassembled WGS sequence"/>
</dbReference>
<organism evidence="2 3">
    <name type="scientific">Polaromonas aquatica</name>
    <dbReference type="NCBI Taxonomy" id="332657"/>
    <lineage>
        <taxon>Bacteria</taxon>
        <taxon>Pseudomonadati</taxon>
        <taxon>Pseudomonadota</taxon>
        <taxon>Betaproteobacteria</taxon>
        <taxon>Burkholderiales</taxon>
        <taxon>Comamonadaceae</taxon>
        <taxon>Polaromonas</taxon>
    </lineage>
</organism>
<dbReference type="NCBIfam" id="TIGR03915">
    <property type="entry name" value="SAM_7_link_chp"/>
    <property type="match status" value="1"/>
</dbReference>
<name>A0ABW1TY37_9BURK</name>
<evidence type="ECO:0000259" key="1">
    <source>
        <dbReference type="Pfam" id="PF13566"/>
    </source>
</evidence>
<gene>
    <name evidence="2" type="ORF">ACFQND_11145</name>
</gene>
<feature type="domain" description="DUF4130" evidence="1">
    <location>
        <begin position="102"/>
        <end position="266"/>
    </location>
</feature>
<dbReference type="EMBL" id="JBHSRS010000018">
    <property type="protein sequence ID" value="MFC6281788.1"/>
    <property type="molecule type" value="Genomic_DNA"/>
</dbReference>
<proteinExistence type="predicted"/>
<evidence type="ECO:0000313" key="3">
    <source>
        <dbReference type="Proteomes" id="UP001596270"/>
    </source>
</evidence>
<dbReference type="RefSeq" id="WP_371438606.1">
    <property type="nucleotide sequence ID" value="NZ_JBHSRS010000018.1"/>
</dbReference>
<comment type="caution">
    <text evidence="2">The sequence shown here is derived from an EMBL/GenBank/DDBJ whole genome shotgun (WGS) entry which is preliminary data.</text>
</comment>
<dbReference type="Pfam" id="PF13566">
    <property type="entry name" value="DUF4130"/>
    <property type="match status" value="1"/>
</dbReference>
<protein>
    <submittedName>
        <fullName evidence="2">TIGR03915 family putative DNA repair protein</fullName>
    </submittedName>
</protein>
<sequence>MGVMNDLLTNDLFPQALLPVTLQGPTDLEGFRRAARALLARQVLPEQVSWHSTGTAGMELTGDSSSIGMPAQHSAFSDAPAVGVPPEFLTLCQSVVLHSDPNRFGLLYRILWRLAHEPGLRQDPLDADMVQARDMAQAVQGEIQKIKAFVYFRTVQDDTFRTHPESGLLHVAWLEPEHHVVETVAPFLARRFAQMRWAILTPECSIQWDGTQLRFGPGAQQSEVPQPNAGQQHWLSCYQRVFKPARQKLRTMKKGMPRRHWHNRTEPRLVANTPVTDSAEDGIIMIEDTPEMLLI</sequence>
<dbReference type="InterPro" id="IPR023875">
    <property type="entry name" value="DNA_repair_put"/>
</dbReference>
<reference evidence="3" key="1">
    <citation type="journal article" date="2019" name="Int. J. Syst. Evol. Microbiol.">
        <title>The Global Catalogue of Microorganisms (GCM) 10K type strain sequencing project: providing services to taxonomists for standard genome sequencing and annotation.</title>
        <authorList>
            <consortium name="The Broad Institute Genomics Platform"/>
            <consortium name="The Broad Institute Genome Sequencing Center for Infectious Disease"/>
            <person name="Wu L."/>
            <person name="Ma J."/>
        </authorList>
    </citation>
    <scope>NUCLEOTIDE SEQUENCE [LARGE SCALE GENOMIC DNA]</scope>
    <source>
        <strain evidence="3">CCUG 39402</strain>
    </source>
</reference>
<dbReference type="InterPro" id="IPR025404">
    <property type="entry name" value="DUF4130"/>
</dbReference>